<feature type="domain" description="Acyl-CoA dehydrogenase/oxidase N-terminal" evidence="7">
    <location>
        <begin position="6"/>
        <end position="102"/>
    </location>
</feature>
<comment type="caution">
    <text evidence="8">The sequence shown here is derived from an EMBL/GenBank/DDBJ whole genome shotgun (WGS) entry which is preliminary data.</text>
</comment>
<keyword evidence="5" id="KW-0560">Oxidoreductase</keyword>
<evidence type="ECO:0000259" key="7">
    <source>
        <dbReference type="Pfam" id="PF02771"/>
    </source>
</evidence>
<proteinExistence type="inferred from homology"/>
<evidence type="ECO:0000313" key="9">
    <source>
        <dbReference type="Proteomes" id="UP000467322"/>
    </source>
</evidence>
<dbReference type="InterPro" id="IPR046373">
    <property type="entry name" value="Acyl-CoA_Oxase/DH_mid-dom_sf"/>
</dbReference>
<gene>
    <name evidence="8" type="ORF">GQE99_05020</name>
</gene>
<comment type="similarity">
    <text evidence="2">Belongs to the acyl-CoA dehydrogenase family.</text>
</comment>
<name>A0A845M786_9RHOB</name>
<dbReference type="CDD" id="cd00567">
    <property type="entry name" value="ACAD"/>
    <property type="match status" value="1"/>
</dbReference>
<reference evidence="8 9" key="1">
    <citation type="submission" date="2019-12" db="EMBL/GenBank/DDBJ databases">
        <title>Maritimibacter sp. nov. sp. isolated from sea sand.</title>
        <authorList>
            <person name="Kim J."/>
            <person name="Jeong S.E."/>
            <person name="Jung H.S."/>
            <person name="Jeon C.O."/>
        </authorList>
    </citation>
    <scope>NUCLEOTIDE SEQUENCE [LARGE SCALE GENOMIC DNA]</scope>
    <source>
        <strain evidence="8 9">DP07</strain>
    </source>
</reference>
<evidence type="ECO:0000256" key="5">
    <source>
        <dbReference type="ARBA" id="ARBA00023002"/>
    </source>
</evidence>
<dbReference type="Gene3D" id="2.40.110.10">
    <property type="entry name" value="Butyryl-CoA Dehydrogenase, subunit A, domain 2"/>
    <property type="match status" value="1"/>
</dbReference>
<evidence type="ECO:0000313" key="8">
    <source>
        <dbReference type="EMBL" id="MZR12374.1"/>
    </source>
</evidence>
<evidence type="ECO:0000256" key="2">
    <source>
        <dbReference type="ARBA" id="ARBA00009347"/>
    </source>
</evidence>
<comment type="cofactor">
    <cofactor evidence="1">
        <name>FAD</name>
        <dbReference type="ChEBI" id="CHEBI:57692"/>
    </cofactor>
</comment>
<dbReference type="InterPro" id="IPR009075">
    <property type="entry name" value="AcylCo_DH/oxidase_C"/>
</dbReference>
<dbReference type="PANTHER" id="PTHR43884:SF20">
    <property type="entry name" value="ACYL-COA DEHYDROGENASE FADE28"/>
    <property type="match status" value="1"/>
</dbReference>
<dbReference type="Gene3D" id="1.20.140.10">
    <property type="entry name" value="Butyryl-CoA Dehydrogenase, subunit A, domain 3"/>
    <property type="match status" value="1"/>
</dbReference>
<dbReference type="EMBL" id="WTUX01000010">
    <property type="protein sequence ID" value="MZR12374.1"/>
    <property type="molecule type" value="Genomic_DNA"/>
</dbReference>
<dbReference type="SUPFAM" id="SSF47203">
    <property type="entry name" value="Acyl-CoA dehydrogenase C-terminal domain-like"/>
    <property type="match status" value="1"/>
</dbReference>
<protein>
    <submittedName>
        <fullName evidence="8">Acyl-CoA dehydrogenase</fullName>
    </submittedName>
</protein>
<dbReference type="Pfam" id="PF02771">
    <property type="entry name" value="Acyl-CoA_dh_N"/>
    <property type="match status" value="1"/>
</dbReference>
<sequence>MDFSLTEDRRMLSDSLSRFLADKYPYDHRAKVAYEAPFHDAALWGEMCEIGVLYALAPEDAGGFGGAGFDITTVFETLGRGLSPAPVLGTLLASRLLTAAGADQASLLDGSVRYAAAIGELDAPYDLDGIETTAEGGKLTGRKSVVYGGNDAEVFLVAAKSGGTLALYEVKAEDADVTGYGMIDGGGAAELFLDGTPGTEVLSDARAALEDALDAGRLALCAEAVGAMDATNEMLLEYLRTRKQFGVPIGKFQALQHRAVDLVTEIEQARSITILAASKMGTPEQAHFVAMAKSLIGRAARLVAEEAIQMHGGIAMTWEAAVSHYAKRLVMIDAQLGDEDYQLERVMAGYAA</sequence>
<evidence type="ECO:0000256" key="3">
    <source>
        <dbReference type="ARBA" id="ARBA00022630"/>
    </source>
</evidence>
<dbReference type="Gene3D" id="1.10.540.10">
    <property type="entry name" value="Acyl-CoA dehydrogenase/oxidase, N-terminal domain"/>
    <property type="match status" value="1"/>
</dbReference>
<dbReference type="InterPro" id="IPR009100">
    <property type="entry name" value="AcylCoA_DH/oxidase_NM_dom_sf"/>
</dbReference>
<dbReference type="InterPro" id="IPR013786">
    <property type="entry name" value="AcylCoA_DH/ox_N"/>
</dbReference>
<keyword evidence="9" id="KW-1185">Reference proteome</keyword>
<dbReference type="AlphaFoldDB" id="A0A845M786"/>
<dbReference type="GO" id="GO:0003995">
    <property type="term" value="F:acyl-CoA dehydrogenase activity"/>
    <property type="evidence" value="ECO:0007669"/>
    <property type="project" value="TreeGrafter"/>
</dbReference>
<dbReference type="SUPFAM" id="SSF56645">
    <property type="entry name" value="Acyl-CoA dehydrogenase NM domain-like"/>
    <property type="match status" value="1"/>
</dbReference>
<evidence type="ECO:0000256" key="1">
    <source>
        <dbReference type="ARBA" id="ARBA00001974"/>
    </source>
</evidence>
<keyword evidence="3" id="KW-0285">Flavoprotein</keyword>
<dbReference type="Proteomes" id="UP000467322">
    <property type="component" value="Unassembled WGS sequence"/>
</dbReference>
<dbReference type="Pfam" id="PF00441">
    <property type="entry name" value="Acyl-CoA_dh_1"/>
    <property type="match status" value="1"/>
</dbReference>
<accession>A0A845M786</accession>
<evidence type="ECO:0000259" key="6">
    <source>
        <dbReference type="Pfam" id="PF00441"/>
    </source>
</evidence>
<dbReference type="PANTHER" id="PTHR43884">
    <property type="entry name" value="ACYL-COA DEHYDROGENASE"/>
    <property type="match status" value="1"/>
</dbReference>
<keyword evidence="4" id="KW-0274">FAD</keyword>
<evidence type="ECO:0000256" key="4">
    <source>
        <dbReference type="ARBA" id="ARBA00022827"/>
    </source>
</evidence>
<dbReference type="GO" id="GO:0050660">
    <property type="term" value="F:flavin adenine dinucleotide binding"/>
    <property type="evidence" value="ECO:0007669"/>
    <property type="project" value="InterPro"/>
</dbReference>
<dbReference type="RefSeq" id="WP_161350499.1">
    <property type="nucleotide sequence ID" value="NZ_WTUX01000010.1"/>
</dbReference>
<organism evidence="8 9">
    <name type="scientific">Maritimibacter harenae</name>
    <dbReference type="NCBI Taxonomy" id="2606218"/>
    <lineage>
        <taxon>Bacteria</taxon>
        <taxon>Pseudomonadati</taxon>
        <taxon>Pseudomonadota</taxon>
        <taxon>Alphaproteobacteria</taxon>
        <taxon>Rhodobacterales</taxon>
        <taxon>Roseobacteraceae</taxon>
        <taxon>Maritimibacter</taxon>
    </lineage>
</organism>
<dbReference type="InterPro" id="IPR037069">
    <property type="entry name" value="AcylCoA_DH/ox_N_sf"/>
</dbReference>
<dbReference type="InterPro" id="IPR036250">
    <property type="entry name" value="AcylCo_DH-like_C"/>
</dbReference>
<feature type="domain" description="Acyl-CoA dehydrogenase/oxidase C-terminal" evidence="6">
    <location>
        <begin position="210"/>
        <end position="348"/>
    </location>
</feature>